<evidence type="ECO:0000313" key="2">
    <source>
        <dbReference type="EMBL" id="CAA9997847.1"/>
    </source>
</evidence>
<dbReference type="Proteomes" id="UP000479000">
    <property type="component" value="Unassembled WGS sequence"/>
</dbReference>
<feature type="compositionally biased region" description="Basic and acidic residues" evidence="1">
    <location>
        <begin position="86"/>
        <end position="105"/>
    </location>
</feature>
<feature type="region of interest" description="Disordered" evidence="1">
    <location>
        <begin position="86"/>
        <end position="128"/>
    </location>
</feature>
<dbReference type="AlphaFoldDB" id="A0A6H5G4X0"/>
<protein>
    <submittedName>
        <fullName evidence="2">Uncharacterized protein</fullName>
    </submittedName>
</protein>
<gene>
    <name evidence="2" type="ORF">NTEN_LOCUS4141</name>
</gene>
<feature type="compositionally biased region" description="Basic and acidic residues" evidence="1">
    <location>
        <begin position="119"/>
        <end position="128"/>
    </location>
</feature>
<organism evidence="2 3">
    <name type="scientific">Nesidiocoris tenuis</name>
    <dbReference type="NCBI Taxonomy" id="355587"/>
    <lineage>
        <taxon>Eukaryota</taxon>
        <taxon>Metazoa</taxon>
        <taxon>Ecdysozoa</taxon>
        <taxon>Arthropoda</taxon>
        <taxon>Hexapoda</taxon>
        <taxon>Insecta</taxon>
        <taxon>Pterygota</taxon>
        <taxon>Neoptera</taxon>
        <taxon>Paraneoptera</taxon>
        <taxon>Hemiptera</taxon>
        <taxon>Heteroptera</taxon>
        <taxon>Panheteroptera</taxon>
        <taxon>Cimicomorpha</taxon>
        <taxon>Miridae</taxon>
        <taxon>Dicyphina</taxon>
        <taxon>Nesidiocoris</taxon>
    </lineage>
</organism>
<proteinExistence type="predicted"/>
<name>A0A6H5G4X0_9HEMI</name>
<accession>A0A6H5G4X0</accession>
<keyword evidence="3" id="KW-1185">Reference proteome</keyword>
<reference evidence="2 3" key="1">
    <citation type="submission" date="2020-02" db="EMBL/GenBank/DDBJ databases">
        <authorList>
            <person name="Ferguson B K."/>
        </authorList>
    </citation>
    <scope>NUCLEOTIDE SEQUENCE [LARGE SCALE GENOMIC DNA]</scope>
</reference>
<dbReference type="EMBL" id="CADCXU010006091">
    <property type="protein sequence ID" value="CAA9997847.1"/>
    <property type="molecule type" value="Genomic_DNA"/>
</dbReference>
<evidence type="ECO:0000313" key="3">
    <source>
        <dbReference type="Proteomes" id="UP000479000"/>
    </source>
</evidence>
<sequence length="150" mass="17360">MAFRSPYHTGGPFRNNIMCNQFIILLYSIFDEIAEFPEIYDVEICPDICSQNLKWSIPTVPCIVRAPGHSNSSFYLIFRHWKDPRVEEGSAREREGRRSEMERRPLLAKGSQTQQLAEPRSDRMASKSTDSRVEGWLCCFYALPKMTCMA</sequence>
<evidence type="ECO:0000256" key="1">
    <source>
        <dbReference type="SAM" id="MobiDB-lite"/>
    </source>
</evidence>